<dbReference type="RefSeq" id="WP_145770550.1">
    <property type="nucleotide sequence ID" value="NZ_LR778301.1"/>
</dbReference>
<evidence type="ECO:0000259" key="1">
    <source>
        <dbReference type="Pfam" id="PF12680"/>
    </source>
</evidence>
<accession>A0A6S6YIQ8</accession>
<evidence type="ECO:0000313" key="2">
    <source>
        <dbReference type="EMBL" id="CAB1367624.1"/>
    </source>
</evidence>
<name>A0A6S6YIQ8_9PROT</name>
<keyword evidence="3" id="KW-1185">Reference proteome</keyword>
<dbReference type="OrthoDB" id="9792392at2"/>
<dbReference type="InterPro" id="IPR037401">
    <property type="entry name" value="SnoaL-like"/>
</dbReference>
<dbReference type="Proteomes" id="UP000515733">
    <property type="component" value="Chromosome"/>
</dbReference>
<dbReference type="SUPFAM" id="SSF54427">
    <property type="entry name" value="NTF2-like"/>
    <property type="match status" value="1"/>
</dbReference>
<dbReference type="KEGG" id="doe:DENOEST_0459"/>
<dbReference type="InterPro" id="IPR032710">
    <property type="entry name" value="NTF2-like_dom_sf"/>
</dbReference>
<proteinExistence type="predicted"/>
<dbReference type="EMBL" id="LR778301">
    <property type="protein sequence ID" value="CAB1367624.1"/>
    <property type="molecule type" value="Genomic_DNA"/>
</dbReference>
<feature type="domain" description="SnoaL-like" evidence="1">
    <location>
        <begin position="25"/>
        <end position="75"/>
    </location>
</feature>
<dbReference type="Gene3D" id="3.10.450.50">
    <property type="match status" value="1"/>
</dbReference>
<sequence>MGRFTEAELRAAFDIYNDARRRSQETGDWNIWANIFTEDAHYIEHAYGEMHGREEIRKWICDVMKPYPHMRFPQSWKVFDTETDAIVFCCLNTFPMDDPKDNRFQFPNWCRVVYAGNGLFSSEEDIYNPFRDASKMAVDWLKAGGKMLAEPIPMKHVPRK</sequence>
<dbReference type="AlphaFoldDB" id="A0A6S6YIQ8"/>
<gene>
    <name evidence="2" type="ORF">DENOEST_0459</name>
</gene>
<protein>
    <submittedName>
        <fullName evidence="2">Polyketide cyclase</fullName>
    </submittedName>
</protein>
<organism evidence="2 3">
    <name type="scientific">Denitratisoma oestradiolicum</name>
    <dbReference type="NCBI Taxonomy" id="311182"/>
    <lineage>
        <taxon>Bacteria</taxon>
        <taxon>Pseudomonadati</taxon>
        <taxon>Pseudomonadota</taxon>
        <taxon>Betaproteobacteria</taxon>
        <taxon>Nitrosomonadales</taxon>
        <taxon>Sterolibacteriaceae</taxon>
        <taxon>Denitratisoma</taxon>
    </lineage>
</organism>
<reference evidence="2 3" key="1">
    <citation type="submission" date="2020-03" db="EMBL/GenBank/DDBJ databases">
        <authorList>
            <consortium name="Genoscope - CEA"/>
            <person name="William W."/>
        </authorList>
    </citation>
    <scope>NUCLEOTIDE SEQUENCE [LARGE SCALE GENOMIC DNA]</scope>
    <source>
        <strain evidence="3">DSM 16959</strain>
    </source>
</reference>
<evidence type="ECO:0000313" key="3">
    <source>
        <dbReference type="Proteomes" id="UP000515733"/>
    </source>
</evidence>
<dbReference type="Pfam" id="PF12680">
    <property type="entry name" value="SnoaL_2"/>
    <property type="match status" value="1"/>
</dbReference>